<accession>A0AA39VVU9</accession>
<dbReference type="AlphaFoldDB" id="A0AA39VVU9"/>
<dbReference type="InterPro" id="IPR012340">
    <property type="entry name" value="NA-bd_OB-fold"/>
</dbReference>
<dbReference type="GO" id="GO:0071031">
    <property type="term" value="P:nuclear mRNA surveillance of mRNA 3'-end processing"/>
    <property type="evidence" value="ECO:0007669"/>
    <property type="project" value="TreeGrafter"/>
</dbReference>
<dbReference type="GO" id="GO:0000177">
    <property type="term" value="C:cytoplasmic exosome (RNase complex)"/>
    <property type="evidence" value="ECO:0007669"/>
    <property type="project" value="TreeGrafter"/>
</dbReference>
<organism evidence="2 3">
    <name type="scientific">Acer saccharum</name>
    <name type="common">Sugar maple</name>
    <dbReference type="NCBI Taxonomy" id="4024"/>
    <lineage>
        <taxon>Eukaryota</taxon>
        <taxon>Viridiplantae</taxon>
        <taxon>Streptophyta</taxon>
        <taxon>Embryophyta</taxon>
        <taxon>Tracheophyta</taxon>
        <taxon>Spermatophyta</taxon>
        <taxon>Magnoliopsida</taxon>
        <taxon>eudicotyledons</taxon>
        <taxon>Gunneridae</taxon>
        <taxon>Pentapetalae</taxon>
        <taxon>rosids</taxon>
        <taxon>malvids</taxon>
        <taxon>Sapindales</taxon>
        <taxon>Sapindaceae</taxon>
        <taxon>Hippocastanoideae</taxon>
        <taxon>Acereae</taxon>
        <taxon>Acer</taxon>
    </lineage>
</organism>
<dbReference type="GO" id="GO:0003723">
    <property type="term" value="F:RNA binding"/>
    <property type="evidence" value="ECO:0007669"/>
    <property type="project" value="InterPro"/>
</dbReference>
<evidence type="ECO:0000259" key="1">
    <source>
        <dbReference type="Pfam" id="PF00773"/>
    </source>
</evidence>
<dbReference type="GO" id="GO:0016075">
    <property type="term" value="P:rRNA catabolic process"/>
    <property type="evidence" value="ECO:0007669"/>
    <property type="project" value="TreeGrafter"/>
</dbReference>
<reference evidence="2" key="1">
    <citation type="journal article" date="2022" name="Plant J.">
        <title>Strategies of tolerance reflected in two North American maple genomes.</title>
        <authorList>
            <person name="McEvoy S.L."/>
            <person name="Sezen U.U."/>
            <person name="Trouern-Trend A."/>
            <person name="McMahon S.M."/>
            <person name="Schaberg P.G."/>
            <person name="Yang J."/>
            <person name="Wegrzyn J.L."/>
            <person name="Swenson N.G."/>
        </authorList>
    </citation>
    <scope>NUCLEOTIDE SEQUENCE</scope>
    <source>
        <strain evidence="2">NS2018</strain>
    </source>
</reference>
<sequence>MVSILRRFGHNPIRLDLRQIRVFSVDPPGCKDIDDALHCTALPNGNYEVGVRILYKIFHFPMEIVKLELVTEI</sequence>
<name>A0AA39VVU9_ACESA</name>
<evidence type="ECO:0000313" key="3">
    <source>
        <dbReference type="Proteomes" id="UP001168877"/>
    </source>
</evidence>
<proteinExistence type="predicted"/>
<protein>
    <recommendedName>
        <fullName evidence="1">RNB domain-containing protein</fullName>
    </recommendedName>
</protein>
<evidence type="ECO:0000313" key="2">
    <source>
        <dbReference type="EMBL" id="KAK0592918.1"/>
    </source>
</evidence>
<feature type="domain" description="RNB" evidence="1">
    <location>
        <begin position="14"/>
        <end position="53"/>
    </location>
</feature>
<dbReference type="PANTHER" id="PTHR23355">
    <property type="entry name" value="RIBONUCLEASE"/>
    <property type="match status" value="1"/>
</dbReference>
<dbReference type="Proteomes" id="UP001168877">
    <property type="component" value="Unassembled WGS sequence"/>
</dbReference>
<gene>
    <name evidence="2" type="ORF">LWI29_027693</name>
</gene>
<dbReference type="GO" id="GO:0000176">
    <property type="term" value="C:nuclear exosome (RNase complex)"/>
    <property type="evidence" value="ECO:0007669"/>
    <property type="project" value="TreeGrafter"/>
</dbReference>
<dbReference type="GO" id="GO:0004519">
    <property type="term" value="F:endonuclease activity"/>
    <property type="evidence" value="ECO:0007669"/>
    <property type="project" value="TreeGrafter"/>
</dbReference>
<dbReference type="InterPro" id="IPR001900">
    <property type="entry name" value="RNase_II/R"/>
</dbReference>
<dbReference type="InterPro" id="IPR050180">
    <property type="entry name" value="RNR_Ribonuclease"/>
</dbReference>
<dbReference type="PANTHER" id="PTHR23355:SF35">
    <property type="entry name" value="EXOSOME COMPLEX EXONUCLEASE RRP44"/>
    <property type="match status" value="1"/>
</dbReference>
<reference evidence="2" key="2">
    <citation type="submission" date="2023-06" db="EMBL/GenBank/DDBJ databases">
        <authorList>
            <person name="Swenson N.G."/>
            <person name="Wegrzyn J.L."/>
            <person name="Mcevoy S.L."/>
        </authorList>
    </citation>
    <scope>NUCLEOTIDE SEQUENCE</scope>
    <source>
        <strain evidence="2">NS2018</strain>
        <tissue evidence="2">Leaf</tissue>
    </source>
</reference>
<dbReference type="SUPFAM" id="SSF50249">
    <property type="entry name" value="Nucleic acid-binding proteins"/>
    <property type="match status" value="1"/>
</dbReference>
<keyword evidence="3" id="KW-1185">Reference proteome</keyword>
<dbReference type="EMBL" id="JAUESC010000380">
    <property type="protein sequence ID" value="KAK0592918.1"/>
    <property type="molecule type" value="Genomic_DNA"/>
</dbReference>
<comment type="caution">
    <text evidence="2">The sequence shown here is derived from an EMBL/GenBank/DDBJ whole genome shotgun (WGS) entry which is preliminary data.</text>
</comment>
<dbReference type="Pfam" id="PF00773">
    <property type="entry name" value="RNB"/>
    <property type="match status" value="1"/>
</dbReference>
<dbReference type="GO" id="GO:0000175">
    <property type="term" value="F:3'-5'-RNA exonuclease activity"/>
    <property type="evidence" value="ECO:0007669"/>
    <property type="project" value="TreeGrafter"/>
</dbReference>